<dbReference type="EMBL" id="PDOD01000002">
    <property type="protein sequence ID" value="PYZ93211.1"/>
    <property type="molecule type" value="Genomic_DNA"/>
</dbReference>
<accession>A0A323TDK2</accession>
<comment type="caution">
    <text evidence="1">The sequence shown here is derived from an EMBL/GenBank/DDBJ whole genome shotgun (WGS) entry which is preliminary data.</text>
</comment>
<protein>
    <submittedName>
        <fullName evidence="1">Uncharacterized protein</fullName>
    </submittedName>
</protein>
<evidence type="ECO:0000313" key="2">
    <source>
        <dbReference type="Proteomes" id="UP000248214"/>
    </source>
</evidence>
<name>A0A323TDK2_9BACI</name>
<organism evidence="1 2">
    <name type="scientific">Salipaludibacillus keqinensis</name>
    <dbReference type="NCBI Taxonomy" id="2045207"/>
    <lineage>
        <taxon>Bacteria</taxon>
        <taxon>Bacillati</taxon>
        <taxon>Bacillota</taxon>
        <taxon>Bacilli</taxon>
        <taxon>Bacillales</taxon>
        <taxon>Bacillaceae</taxon>
    </lineage>
</organism>
<sequence length="77" mass="8830">MKSGRVNRFIGRKIRCARVKQPINVVIGRFGRASSEKWSIIHFIGRKIRCARVKQPINVITLDEGITKKDKQKNSPV</sequence>
<dbReference type="Proteomes" id="UP000248214">
    <property type="component" value="Unassembled WGS sequence"/>
</dbReference>
<dbReference type="AlphaFoldDB" id="A0A323TDK2"/>
<reference evidence="1 2" key="1">
    <citation type="submission" date="2017-10" db="EMBL/GenBank/DDBJ databases">
        <title>Bacillus sp. nov., a halophilic bacterium isolated from a Keqin Lake.</title>
        <authorList>
            <person name="Wang H."/>
        </authorList>
    </citation>
    <scope>NUCLEOTIDE SEQUENCE [LARGE SCALE GENOMIC DNA]</scope>
    <source>
        <strain evidence="1 2">KQ-12</strain>
    </source>
</reference>
<keyword evidence="2" id="KW-1185">Reference proteome</keyword>
<proteinExistence type="predicted"/>
<evidence type="ECO:0000313" key="1">
    <source>
        <dbReference type="EMBL" id="PYZ93211.1"/>
    </source>
</evidence>
<gene>
    <name evidence="1" type="ORF">CR194_08405</name>
</gene>